<evidence type="ECO:0000256" key="8">
    <source>
        <dbReference type="RuleBase" id="RU363032"/>
    </source>
</evidence>
<keyword evidence="5 8" id="KW-0812">Transmembrane</keyword>
<evidence type="ECO:0000256" key="7">
    <source>
        <dbReference type="ARBA" id="ARBA00023136"/>
    </source>
</evidence>
<evidence type="ECO:0000256" key="2">
    <source>
        <dbReference type="ARBA" id="ARBA00007069"/>
    </source>
</evidence>
<dbReference type="Gene3D" id="1.10.3720.10">
    <property type="entry name" value="MetI-like"/>
    <property type="match status" value="1"/>
</dbReference>
<keyword evidence="6 8" id="KW-1133">Transmembrane helix</keyword>
<sequence>MADSEGHGRLSRLVGEPGLTGTVSVDRVVSAVADYGMWALTLGIIVFLWLPLSQIVALSFMENSAVLFPFEGVTLDNYVSLFTNESLLLAARQSAFVATVSALVATLIGVPLGFAIARHEFRGRGMLRGLVIVPLLMPGIIMGISLLILFRVVGLSPGFLGTVLAHSVYGLPFIVLPVVARLAVFDRKLEEGARDLGADGRSVLTDVTLPIISPAIAAGFVFAWLRSFEDFIRVFFVGGTMDALTKEMYGMVVYSQGTAAMDPMATIIVLVVSTALAVAINFRDILEYV</sequence>
<dbReference type="GO" id="GO:0005886">
    <property type="term" value="C:plasma membrane"/>
    <property type="evidence" value="ECO:0007669"/>
    <property type="project" value="UniProtKB-SubCell"/>
</dbReference>
<feature type="transmembrane region" description="Helical" evidence="8">
    <location>
        <begin position="129"/>
        <end position="153"/>
    </location>
</feature>
<dbReference type="CDD" id="cd06261">
    <property type="entry name" value="TM_PBP2"/>
    <property type="match status" value="1"/>
</dbReference>
<feature type="transmembrane region" description="Helical" evidence="8">
    <location>
        <begin position="37"/>
        <end position="61"/>
    </location>
</feature>
<dbReference type="PANTHER" id="PTHR43848:SF2">
    <property type="entry name" value="PUTRESCINE TRANSPORT SYSTEM PERMEASE PROTEIN POTI"/>
    <property type="match status" value="1"/>
</dbReference>
<comment type="subcellular location">
    <subcellularLocation>
        <location evidence="1 8">Cell membrane</location>
        <topology evidence="1 8">Multi-pass membrane protein</topology>
    </subcellularLocation>
</comment>
<keyword evidence="3 8" id="KW-0813">Transport</keyword>
<feature type="transmembrane region" description="Helical" evidence="8">
    <location>
        <begin position="264"/>
        <end position="282"/>
    </location>
</feature>
<dbReference type="SUPFAM" id="SSF161098">
    <property type="entry name" value="MetI-like"/>
    <property type="match status" value="1"/>
</dbReference>
<protein>
    <submittedName>
        <fullName evidence="10">Spermidine/putrescine ABC transporter permease</fullName>
    </submittedName>
</protein>
<organism evidence="10 11">
    <name type="scientific">Halorubrum halodurans</name>
    <dbReference type="NCBI Taxonomy" id="1383851"/>
    <lineage>
        <taxon>Archaea</taxon>
        <taxon>Methanobacteriati</taxon>
        <taxon>Methanobacteriota</taxon>
        <taxon>Stenosarchaea group</taxon>
        <taxon>Halobacteria</taxon>
        <taxon>Halobacteriales</taxon>
        <taxon>Haloferacaceae</taxon>
        <taxon>Halorubrum</taxon>
    </lineage>
</organism>
<evidence type="ECO:0000313" key="11">
    <source>
        <dbReference type="Proteomes" id="UP000216308"/>
    </source>
</evidence>
<feature type="transmembrane region" description="Helical" evidence="8">
    <location>
        <begin position="203"/>
        <end position="225"/>
    </location>
</feature>
<feature type="transmembrane region" description="Helical" evidence="8">
    <location>
        <begin position="159"/>
        <end position="182"/>
    </location>
</feature>
<evidence type="ECO:0000256" key="6">
    <source>
        <dbReference type="ARBA" id="ARBA00022989"/>
    </source>
</evidence>
<reference evidence="10 11" key="1">
    <citation type="journal article" date="2014" name="Front. Microbiol.">
        <title>Population and genomic analysis of the genus Halorubrum.</title>
        <authorList>
            <person name="Fullmer M.S."/>
            <person name="Soucy S.M."/>
            <person name="Swithers K.S."/>
            <person name="Makkay A.M."/>
            <person name="Wheeler R."/>
            <person name="Ventosa A."/>
            <person name="Gogarten J.P."/>
            <person name="Papke R.T."/>
        </authorList>
    </citation>
    <scope>NUCLEOTIDE SEQUENCE [LARGE SCALE GENOMIC DNA]</scope>
    <source>
        <strain evidence="10 11">Cb34</strain>
    </source>
</reference>
<name>A0A256IK84_9EURY</name>
<dbReference type="PROSITE" id="PS50928">
    <property type="entry name" value="ABC_TM1"/>
    <property type="match status" value="1"/>
</dbReference>
<dbReference type="InterPro" id="IPR035906">
    <property type="entry name" value="MetI-like_sf"/>
</dbReference>
<keyword evidence="7 8" id="KW-0472">Membrane</keyword>
<evidence type="ECO:0000313" key="10">
    <source>
        <dbReference type="EMBL" id="OYR56567.1"/>
    </source>
</evidence>
<dbReference type="Proteomes" id="UP000216308">
    <property type="component" value="Unassembled WGS sequence"/>
</dbReference>
<keyword evidence="11" id="KW-1185">Reference proteome</keyword>
<dbReference type="Pfam" id="PF00528">
    <property type="entry name" value="BPD_transp_1"/>
    <property type="match status" value="1"/>
</dbReference>
<keyword evidence="4" id="KW-1003">Cell membrane</keyword>
<dbReference type="OrthoDB" id="11163at2157"/>
<dbReference type="EMBL" id="NHPJ01000083">
    <property type="protein sequence ID" value="OYR56567.1"/>
    <property type="molecule type" value="Genomic_DNA"/>
</dbReference>
<dbReference type="InterPro" id="IPR000515">
    <property type="entry name" value="MetI-like"/>
</dbReference>
<feature type="domain" description="ABC transmembrane type-1" evidence="9">
    <location>
        <begin position="91"/>
        <end position="280"/>
    </location>
</feature>
<gene>
    <name evidence="10" type="ORF">DJ70_08375</name>
</gene>
<proteinExistence type="inferred from homology"/>
<dbReference type="InterPro" id="IPR051789">
    <property type="entry name" value="Bact_Polyamine_Transport"/>
</dbReference>
<accession>A0A256IK84</accession>
<dbReference type="RefSeq" id="WP_094531914.1">
    <property type="nucleotide sequence ID" value="NZ_NHPJ01000083.1"/>
</dbReference>
<evidence type="ECO:0000259" key="9">
    <source>
        <dbReference type="PROSITE" id="PS50928"/>
    </source>
</evidence>
<evidence type="ECO:0000256" key="1">
    <source>
        <dbReference type="ARBA" id="ARBA00004651"/>
    </source>
</evidence>
<comment type="caution">
    <text evidence="10">The sequence shown here is derived from an EMBL/GenBank/DDBJ whole genome shotgun (WGS) entry which is preliminary data.</text>
</comment>
<evidence type="ECO:0000256" key="4">
    <source>
        <dbReference type="ARBA" id="ARBA00022475"/>
    </source>
</evidence>
<comment type="similarity">
    <text evidence="2">Belongs to the binding-protein-dependent transport system permease family. CysTW subfamily.</text>
</comment>
<evidence type="ECO:0000256" key="5">
    <source>
        <dbReference type="ARBA" id="ARBA00022692"/>
    </source>
</evidence>
<dbReference type="AlphaFoldDB" id="A0A256IK84"/>
<feature type="transmembrane region" description="Helical" evidence="8">
    <location>
        <begin position="95"/>
        <end position="117"/>
    </location>
</feature>
<evidence type="ECO:0000256" key="3">
    <source>
        <dbReference type="ARBA" id="ARBA00022448"/>
    </source>
</evidence>
<dbReference type="PANTHER" id="PTHR43848">
    <property type="entry name" value="PUTRESCINE TRANSPORT SYSTEM PERMEASE PROTEIN POTI"/>
    <property type="match status" value="1"/>
</dbReference>
<dbReference type="GO" id="GO:0055085">
    <property type="term" value="P:transmembrane transport"/>
    <property type="evidence" value="ECO:0007669"/>
    <property type="project" value="InterPro"/>
</dbReference>